<dbReference type="OrthoDB" id="5700660at2"/>
<evidence type="ECO:0000256" key="3">
    <source>
        <dbReference type="ARBA" id="ARBA00023015"/>
    </source>
</evidence>
<dbReference type="SMART" id="SM00421">
    <property type="entry name" value="HTH_LUXR"/>
    <property type="match status" value="1"/>
</dbReference>
<feature type="domain" description="Response regulatory" evidence="8">
    <location>
        <begin position="6"/>
        <end position="120"/>
    </location>
</feature>
<gene>
    <name evidence="9" type="ORF">Thini_2895</name>
</gene>
<keyword evidence="10" id="KW-1185">Reference proteome</keyword>
<keyword evidence="5" id="KW-0804">Transcription</keyword>
<dbReference type="InterPro" id="IPR001789">
    <property type="entry name" value="Sig_transdc_resp-reg_receiver"/>
</dbReference>
<dbReference type="Gene3D" id="3.40.50.2300">
    <property type="match status" value="1"/>
</dbReference>
<evidence type="ECO:0000313" key="10">
    <source>
        <dbReference type="Proteomes" id="UP000005317"/>
    </source>
</evidence>
<dbReference type="GO" id="GO:0006355">
    <property type="term" value="P:regulation of DNA-templated transcription"/>
    <property type="evidence" value="ECO:0007669"/>
    <property type="project" value="InterPro"/>
</dbReference>
<evidence type="ECO:0000256" key="5">
    <source>
        <dbReference type="ARBA" id="ARBA00023163"/>
    </source>
</evidence>
<dbReference type="Pfam" id="PF00196">
    <property type="entry name" value="GerE"/>
    <property type="match status" value="1"/>
</dbReference>
<evidence type="ECO:0000259" key="8">
    <source>
        <dbReference type="PROSITE" id="PS50110"/>
    </source>
</evidence>
<dbReference type="InterPro" id="IPR011006">
    <property type="entry name" value="CheY-like_superfamily"/>
</dbReference>
<protein>
    <submittedName>
        <fullName evidence="9">Two component transcriptional regulator, LuxR family</fullName>
    </submittedName>
</protein>
<dbReference type="SMART" id="SM00448">
    <property type="entry name" value="REC"/>
    <property type="match status" value="1"/>
</dbReference>
<keyword evidence="3" id="KW-0805">Transcription regulation</keyword>
<dbReference type="EMBL" id="JH651384">
    <property type="protein sequence ID" value="EIJ35426.1"/>
    <property type="molecule type" value="Genomic_DNA"/>
</dbReference>
<dbReference type="SUPFAM" id="SSF52172">
    <property type="entry name" value="CheY-like"/>
    <property type="match status" value="1"/>
</dbReference>
<reference evidence="10" key="1">
    <citation type="journal article" date="2011" name="Stand. Genomic Sci.">
        <title>Genome sequence of the filamentous, gliding Thiothrix nivea neotype strain (JP2(T)).</title>
        <authorList>
            <person name="Lapidus A."/>
            <person name="Nolan M."/>
            <person name="Lucas S."/>
            <person name="Glavina Del Rio T."/>
            <person name="Tice H."/>
            <person name="Cheng J.F."/>
            <person name="Tapia R."/>
            <person name="Han C."/>
            <person name="Goodwin L."/>
            <person name="Pitluck S."/>
            <person name="Liolios K."/>
            <person name="Pagani I."/>
            <person name="Ivanova N."/>
            <person name="Huntemann M."/>
            <person name="Mavromatis K."/>
            <person name="Mikhailova N."/>
            <person name="Pati A."/>
            <person name="Chen A."/>
            <person name="Palaniappan K."/>
            <person name="Land M."/>
            <person name="Brambilla E.M."/>
            <person name="Rohde M."/>
            <person name="Abt B."/>
            <person name="Verbarg S."/>
            <person name="Goker M."/>
            <person name="Bristow J."/>
            <person name="Eisen J.A."/>
            <person name="Markowitz V."/>
            <person name="Hugenholtz P."/>
            <person name="Kyrpides N.C."/>
            <person name="Klenk H.P."/>
            <person name="Woyke T."/>
        </authorList>
    </citation>
    <scope>NUCLEOTIDE SEQUENCE [LARGE SCALE GENOMIC DNA]</scope>
    <source>
        <strain evidence="10">ATCC 35100 / DSM 5205 / JP2</strain>
    </source>
</reference>
<organism evidence="9 10">
    <name type="scientific">Thiothrix nivea (strain ATCC 35100 / DSM 5205 / JP2)</name>
    <dbReference type="NCBI Taxonomy" id="870187"/>
    <lineage>
        <taxon>Bacteria</taxon>
        <taxon>Pseudomonadati</taxon>
        <taxon>Pseudomonadota</taxon>
        <taxon>Gammaproteobacteria</taxon>
        <taxon>Thiotrichales</taxon>
        <taxon>Thiotrichaceae</taxon>
        <taxon>Thiothrix</taxon>
    </lineage>
</organism>
<evidence type="ECO:0000256" key="6">
    <source>
        <dbReference type="PROSITE-ProRule" id="PRU00169"/>
    </source>
</evidence>
<dbReference type="GO" id="GO:0003677">
    <property type="term" value="F:DNA binding"/>
    <property type="evidence" value="ECO:0007669"/>
    <property type="project" value="UniProtKB-KW"/>
</dbReference>
<dbReference type="PANTHER" id="PTHR44688">
    <property type="entry name" value="DNA-BINDING TRANSCRIPTIONAL ACTIVATOR DEVR_DOSR"/>
    <property type="match status" value="1"/>
</dbReference>
<dbReference type="InterPro" id="IPR036388">
    <property type="entry name" value="WH-like_DNA-bd_sf"/>
</dbReference>
<feature type="modified residue" description="4-aspartylphosphate" evidence="6">
    <location>
        <position position="55"/>
    </location>
</feature>
<dbReference type="CDD" id="cd06170">
    <property type="entry name" value="LuxR_C_like"/>
    <property type="match status" value="1"/>
</dbReference>
<dbReference type="PANTHER" id="PTHR44688:SF16">
    <property type="entry name" value="DNA-BINDING TRANSCRIPTIONAL ACTIVATOR DEVR_DOSR"/>
    <property type="match status" value="1"/>
</dbReference>
<dbReference type="CDD" id="cd17537">
    <property type="entry name" value="REC_FixJ"/>
    <property type="match status" value="1"/>
</dbReference>
<dbReference type="Proteomes" id="UP000005317">
    <property type="component" value="Unassembled WGS sequence"/>
</dbReference>
<dbReference type="AlphaFoldDB" id="A0A656HIV5"/>
<dbReference type="Gene3D" id="1.10.10.10">
    <property type="entry name" value="Winged helix-like DNA-binding domain superfamily/Winged helix DNA-binding domain"/>
    <property type="match status" value="1"/>
</dbReference>
<sequence>MNFEPTVFVIDDDPAVRNAMRFLLESVQMNVQTFASAEQFLQTYTVHMIGCAVVDVRMPGMSGLQLQQRLIQQAFSLPMIFITGHGDVPLAVRAMQNGAAHFLEKPLDDQLLLDAINAALAQDKINQQKRLQLMTIQARLANLTEREHQVFTLVIDKTPSKQIAEKLGISLKTVEYHRARMMEKMHADSILDLLEMTRDARLI</sequence>
<dbReference type="PROSITE" id="PS50110">
    <property type="entry name" value="RESPONSE_REGULATORY"/>
    <property type="match status" value="1"/>
</dbReference>
<dbReference type="InterPro" id="IPR000792">
    <property type="entry name" value="Tscrpt_reg_LuxR_C"/>
</dbReference>
<dbReference type="GO" id="GO:0000160">
    <property type="term" value="P:phosphorelay signal transduction system"/>
    <property type="evidence" value="ECO:0007669"/>
    <property type="project" value="UniProtKB-KW"/>
</dbReference>
<evidence type="ECO:0000259" key="7">
    <source>
        <dbReference type="PROSITE" id="PS50043"/>
    </source>
</evidence>
<name>A0A656HIV5_THINJ</name>
<keyword evidence="1 6" id="KW-0597">Phosphoprotein</keyword>
<dbReference type="FunFam" id="3.40.50.2300:FF:000018">
    <property type="entry name" value="DNA-binding transcriptional regulator NtrC"/>
    <property type="match status" value="1"/>
</dbReference>
<accession>A0A656HIV5</accession>
<dbReference type="RefSeq" id="WP_002709328.1">
    <property type="nucleotide sequence ID" value="NZ_JH651384.1"/>
</dbReference>
<dbReference type="Pfam" id="PF00072">
    <property type="entry name" value="Response_reg"/>
    <property type="match status" value="1"/>
</dbReference>
<proteinExistence type="predicted"/>
<evidence type="ECO:0000256" key="2">
    <source>
        <dbReference type="ARBA" id="ARBA00023012"/>
    </source>
</evidence>
<evidence type="ECO:0000256" key="1">
    <source>
        <dbReference type="ARBA" id="ARBA00022553"/>
    </source>
</evidence>
<dbReference type="PROSITE" id="PS50043">
    <property type="entry name" value="HTH_LUXR_2"/>
    <property type="match status" value="1"/>
</dbReference>
<dbReference type="PRINTS" id="PR00038">
    <property type="entry name" value="HTHLUXR"/>
</dbReference>
<evidence type="ECO:0000313" key="9">
    <source>
        <dbReference type="EMBL" id="EIJ35426.1"/>
    </source>
</evidence>
<keyword evidence="2" id="KW-0902">Two-component regulatory system</keyword>
<keyword evidence="4" id="KW-0238">DNA-binding</keyword>
<feature type="domain" description="HTH luxR-type" evidence="7">
    <location>
        <begin position="136"/>
        <end position="201"/>
    </location>
</feature>
<evidence type="ECO:0000256" key="4">
    <source>
        <dbReference type="ARBA" id="ARBA00023125"/>
    </source>
</evidence>